<dbReference type="SMART" id="SM00859">
    <property type="entry name" value="Semialdhyde_dh"/>
    <property type="match status" value="1"/>
</dbReference>
<evidence type="ECO:0000313" key="11">
    <source>
        <dbReference type="Proteomes" id="UP000654993"/>
    </source>
</evidence>
<feature type="domain" description="Semialdehyde dehydrogenase NAD-binding" evidence="9">
    <location>
        <begin position="8"/>
        <end position="147"/>
    </location>
</feature>
<dbReference type="GO" id="GO:0051287">
    <property type="term" value="F:NAD binding"/>
    <property type="evidence" value="ECO:0007669"/>
    <property type="project" value="InterPro"/>
</dbReference>
<evidence type="ECO:0000256" key="4">
    <source>
        <dbReference type="ARBA" id="ARBA00022857"/>
    </source>
</evidence>
<evidence type="ECO:0000256" key="3">
    <source>
        <dbReference type="ARBA" id="ARBA00022605"/>
    </source>
</evidence>
<evidence type="ECO:0000256" key="6">
    <source>
        <dbReference type="ARBA" id="ARBA00050557"/>
    </source>
</evidence>
<dbReference type="InterPro" id="IPR000706">
    <property type="entry name" value="AGPR_type-1"/>
</dbReference>
<name>A0A916VIB9_9BACL</name>
<comment type="subcellular location">
    <subcellularLocation>
        <location evidence="7">Cytoplasm</location>
    </subcellularLocation>
</comment>
<dbReference type="GO" id="GO:0006526">
    <property type="term" value="P:L-arginine biosynthetic process"/>
    <property type="evidence" value="ECO:0007669"/>
    <property type="project" value="UniProtKB-UniRule"/>
</dbReference>
<dbReference type="Pfam" id="PF01118">
    <property type="entry name" value="Semialdhyde_dh"/>
    <property type="match status" value="1"/>
</dbReference>
<keyword evidence="2 7" id="KW-0055">Arginine biosynthesis</keyword>
<dbReference type="PANTHER" id="PTHR32338:SF10">
    <property type="entry name" value="N-ACETYL-GAMMA-GLUTAMYL-PHOSPHATE REDUCTASE, CHLOROPLASTIC-RELATED"/>
    <property type="match status" value="1"/>
</dbReference>
<dbReference type="InterPro" id="IPR000534">
    <property type="entry name" value="Semialdehyde_DH_NAD-bd"/>
</dbReference>
<dbReference type="InterPro" id="IPR023013">
    <property type="entry name" value="AGPR_AS"/>
</dbReference>
<dbReference type="GO" id="GO:0005737">
    <property type="term" value="C:cytoplasm"/>
    <property type="evidence" value="ECO:0007669"/>
    <property type="project" value="UniProtKB-SubCell"/>
</dbReference>
<keyword evidence="11" id="KW-1185">Reference proteome</keyword>
<dbReference type="RefSeq" id="WP_200967351.1">
    <property type="nucleotide sequence ID" value="NZ_BMAQ01000035.1"/>
</dbReference>
<dbReference type="InterPro" id="IPR036291">
    <property type="entry name" value="NAD(P)-bd_dom_sf"/>
</dbReference>
<proteinExistence type="inferred from homology"/>
<dbReference type="GO" id="GO:0003942">
    <property type="term" value="F:N-acetyl-gamma-glutamyl-phosphate reductase activity"/>
    <property type="evidence" value="ECO:0007669"/>
    <property type="project" value="UniProtKB-UniRule"/>
</dbReference>
<dbReference type="EC" id="1.2.1.38" evidence="7"/>
<keyword evidence="7" id="KW-0963">Cytoplasm</keyword>
<keyword evidence="3 7" id="KW-0028">Amino-acid biosynthesis</keyword>
<dbReference type="PROSITE" id="PS01224">
    <property type="entry name" value="ARGC"/>
    <property type="match status" value="1"/>
</dbReference>
<comment type="caution">
    <text evidence="10">The sequence shown here is derived from an EMBL/GenBank/DDBJ whole genome shotgun (WGS) entry which is preliminary data.</text>
</comment>
<dbReference type="Gene3D" id="3.40.50.720">
    <property type="entry name" value="NAD(P)-binding Rossmann-like Domain"/>
    <property type="match status" value="1"/>
</dbReference>
<dbReference type="NCBIfam" id="TIGR01850">
    <property type="entry name" value="argC"/>
    <property type="match status" value="1"/>
</dbReference>
<sequence length="351" mass="38245">MTNHQKLRIGIVGSTGYGGVELVRLLLTHPLVEITSVISSSSAGEPFSDGYPHMTEILSQPLDPVDVELIKSKADLVFTATPAGVSTELAPKLLDAGLKVIDLAGDFRLQSRETYERWYQKKAPEAAYLQKAVYGLSEVYGEEVAGASFISNPGCYPTATLLGLVPAVKAGWIDPDTIVIDAKSGVSGAGRGVSLGVHYSEVNENLKAYKVNKHQHIPEIEQVLSREAGREVVTTFTTHLVPMTRGIMSSMYAEINGTRTEEDFIALYREYYEGRKFVRVRNKGILPATKEVYGSNYCDIGFAVDARTGRVTIISVIDNVVKGAAGQAIQNMNLMMGWDETLGLMHAPIYP</sequence>
<gene>
    <name evidence="7 10" type="primary">argC</name>
    <name evidence="10" type="ORF">PRECH8_24360</name>
</gene>
<dbReference type="Pfam" id="PF22698">
    <property type="entry name" value="Semialdhyde_dhC_1"/>
    <property type="match status" value="1"/>
</dbReference>
<evidence type="ECO:0000256" key="8">
    <source>
        <dbReference type="PROSITE-ProRule" id="PRU10010"/>
    </source>
</evidence>
<evidence type="ECO:0000256" key="7">
    <source>
        <dbReference type="HAMAP-Rule" id="MF_00150"/>
    </source>
</evidence>
<dbReference type="Gene3D" id="3.30.360.10">
    <property type="entry name" value="Dihydrodipicolinate Reductase, domain 2"/>
    <property type="match status" value="1"/>
</dbReference>
<dbReference type="InterPro" id="IPR050085">
    <property type="entry name" value="AGPR"/>
</dbReference>
<keyword evidence="4 7" id="KW-0521">NADP</keyword>
<evidence type="ECO:0000256" key="2">
    <source>
        <dbReference type="ARBA" id="ARBA00022571"/>
    </source>
</evidence>
<dbReference type="FunFam" id="3.30.360.10:FF:000014">
    <property type="entry name" value="N-acetyl-gamma-glutamyl-phosphate reductase"/>
    <property type="match status" value="1"/>
</dbReference>
<dbReference type="AlphaFoldDB" id="A0A916VIB9"/>
<reference evidence="10" key="2">
    <citation type="journal article" date="2021" name="Data Brief">
        <title>Draft genome sequence data of the facultative, thermophilic, xylanolytic bacterium Paenibacillus sp. strain DA-C8.</title>
        <authorList>
            <person name="Chhe C."/>
            <person name="Uke A."/>
            <person name="Baramee S."/>
            <person name="Ungkulpasvich U."/>
            <person name="Tachaapaikoon C."/>
            <person name="Pason P."/>
            <person name="Waeonukul R."/>
            <person name="Ratanakhanokchai K."/>
            <person name="Kosugi A."/>
        </authorList>
    </citation>
    <scope>NUCLEOTIDE SEQUENCE</scope>
    <source>
        <strain evidence="10">DA-C8</strain>
    </source>
</reference>
<dbReference type="EMBL" id="BMAQ01000035">
    <property type="protein sequence ID" value="GFR39140.1"/>
    <property type="molecule type" value="Genomic_DNA"/>
</dbReference>
<comment type="similarity">
    <text evidence="7">Belongs to the NAGSA dehydrogenase family. Type 1 subfamily.</text>
</comment>
<dbReference type="Proteomes" id="UP000654993">
    <property type="component" value="Unassembled WGS sequence"/>
</dbReference>
<dbReference type="HAMAP" id="MF_00150">
    <property type="entry name" value="ArgC_type1"/>
    <property type="match status" value="1"/>
</dbReference>
<evidence type="ECO:0000256" key="5">
    <source>
        <dbReference type="ARBA" id="ARBA00023002"/>
    </source>
</evidence>
<dbReference type="SUPFAM" id="SSF51735">
    <property type="entry name" value="NAD(P)-binding Rossmann-fold domains"/>
    <property type="match status" value="1"/>
</dbReference>
<dbReference type="CDD" id="cd23934">
    <property type="entry name" value="AGPR_1_C"/>
    <property type="match status" value="1"/>
</dbReference>
<protein>
    <recommendedName>
        <fullName evidence="7">N-acetyl-gamma-glutamyl-phosphate reductase</fullName>
        <shortName evidence="7">AGPR</shortName>
        <ecNumber evidence="7">1.2.1.38</ecNumber>
    </recommendedName>
    <alternativeName>
        <fullName evidence="7">N-acetyl-glutamate semialdehyde dehydrogenase</fullName>
        <shortName evidence="7">NAGSA dehydrogenase</shortName>
    </alternativeName>
</protein>
<dbReference type="CDD" id="cd17895">
    <property type="entry name" value="AGPR_1_N"/>
    <property type="match status" value="1"/>
</dbReference>
<comment type="pathway">
    <text evidence="1 7">Amino-acid biosynthesis; L-arginine biosynthesis; N(2)-acetyl-L-ornithine from L-glutamate: step 3/4.</text>
</comment>
<dbReference type="PANTHER" id="PTHR32338">
    <property type="entry name" value="N-ACETYL-GAMMA-GLUTAMYL-PHOSPHATE REDUCTASE, CHLOROPLASTIC-RELATED-RELATED"/>
    <property type="match status" value="1"/>
</dbReference>
<evidence type="ECO:0000259" key="9">
    <source>
        <dbReference type="SMART" id="SM00859"/>
    </source>
</evidence>
<evidence type="ECO:0000313" key="10">
    <source>
        <dbReference type="EMBL" id="GFR39140.1"/>
    </source>
</evidence>
<comment type="function">
    <text evidence="7">Catalyzes the NADPH-dependent reduction of N-acetyl-5-glutamyl phosphate to yield N-acetyl-L-glutamate 5-semialdehyde.</text>
</comment>
<accession>A0A916VIB9</accession>
<keyword evidence="5 7" id="KW-0560">Oxidoreductase</keyword>
<evidence type="ECO:0000256" key="1">
    <source>
        <dbReference type="ARBA" id="ARBA00004862"/>
    </source>
</evidence>
<feature type="active site" evidence="7 8">
    <location>
        <position position="155"/>
    </location>
</feature>
<comment type="catalytic activity">
    <reaction evidence="6 7">
        <text>N-acetyl-L-glutamate 5-semialdehyde + phosphate + NADP(+) = N-acetyl-L-glutamyl 5-phosphate + NADPH + H(+)</text>
        <dbReference type="Rhea" id="RHEA:21588"/>
        <dbReference type="ChEBI" id="CHEBI:15378"/>
        <dbReference type="ChEBI" id="CHEBI:29123"/>
        <dbReference type="ChEBI" id="CHEBI:43474"/>
        <dbReference type="ChEBI" id="CHEBI:57783"/>
        <dbReference type="ChEBI" id="CHEBI:57936"/>
        <dbReference type="ChEBI" id="CHEBI:58349"/>
        <dbReference type="EC" id="1.2.1.38"/>
    </reaction>
</comment>
<dbReference type="SUPFAM" id="SSF55347">
    <property type="entry name" value="Glyceraldehyde-3-phosphate dehydrogenase-like, C-terminal domain"/>
    <property type="match status" value="1"/>
</dbReference>
<dbReference type="GO" id="GO:0070401">
    <property type="term" value="F:NADP+ binding"/>
    <property type="evidence" value="ECO:0007669"/>
    <property type="project" value="InterPro"/>
</dbReference>
<organism evidence="10 11">
    <name type="scientific">Insulibacter thermoxylanivorax</name>
    <dbReference type="NCBI Taxonomy" id="2749268"/>
    <lineage>
        <taxon>Bacteria</taxon>
        <taxon>Bacillati</taxon>
        <taxon>Bacillota</taxon>
        <taxon>Bacilli</taxon>
        <taxon>Bacillales</taxon>
        <taxon>Paenibacillaceae</taxon>
        <taxon>Insulibacter</taxon>
    </lineage>
</organism>
<dbReference type="InterPro" id="IPR058924">
    <property type="entry name" value="AGPR_dimerisation_dom"/>
</dbReference>
<reference evidence="10" key="1">
    <citation type="submission" date="2020-08" db="EMBL/GenBank/DDBJ databases">
        <authorList>
            <person name="Uke A."/>
            <person name="Chhe C."/>
            <person name="Baramee S."/>
            <person name="Kosugi A."/>
        </authorList>
    </citation>
    <scope>NUCLEOTIDE SEQUENCE</scope>
    <source>
        <strain evidence="10">DA-C8</strain>
    </source>
</reference>